<dbReference type="EMBL" id="LNGF01000017">
    <property type="protein sequence ID" value="KYC47741.1"/>
    <property type="molecule type" value="Genomic_DNA"/>
</dbReference>
<accession>A0A150IL10</accession>
<evidence type="ECO:0000313" key="2">
    <source>
        <dbReference type="EMBL" id="KYC45618.1"/>
    </source>
</evidence>
<comment type="caution">
    <text evidence="3">The sequence shown here is derived from an EMBL/GenBank/DDBJ whole genome shotgun (WGS) entry which is preliminary data.</text>
</comment>
<dbReference type="AlphaFoldDB" id="A0A150IRS9"/>
<evidence type="ECO:0000313" key="4">
    <source>
        <dbReference type="EMBL" id="KYC50512.1"/>
    </source>
</evidence>
<keyword evidence="1" id="KW-1133">Transmembrane helix</keyword>
<evidence type="ECO:0000313" key="5">
    <source>
        <dbReference type="Proteomes" id="UP000091929"/>
    </source>
</evidence>
<accession>A0A150IRS9</accession>
<dbReference type="Proteomes" id="UP000092403">
    <property type="component" value="Unassembled WGS sequence"/>
</dbReference>
<proteinExistence type="predicted"/>
<reference evidence="5 6" key="1">
    <citation type="journal article" date="2016" name="ISME J.">
        <title>Chasing the elusive Euryarchaeota class WSA2: genomes reveal a uniquely fastidious methyl-reducing methanogen.</title>
        <authorList>
            <person name="Nobu M.K."/>
            <person name="Narihiro T."/>
            <person name="Kuroda K."/>
            <person name="Mei R."/>
            <person name="Liu W.T."/>
        </authorList>
    </citation>
    <scope>NUCLEOTIDE SEQUENCE [LARGE SCALE GENOMIC DNA]</scope>
    <source>
        <strain evidence="2">B03fssc0709_Meth_Bin005</strain>
        <strain evidence="3">B15fssc0709_Meth_Bin003</strain>
        <strain evidence="4">BMIXfssc0709_Meth_Bin006</strain>
    </source>
</reference>
<feature type="transmembrane region" description="Helical" evidence="1">
    <location>
        <begin position="167"/>
        <end position="190"/>
    </location>
</feature>
<keyword evidence="1" id="KW-0812">Transmembrane</keyword>
<feature type="transmembrane region" description="Helical" evidence="1">
    <location>
        <begin position="32"/>
        <end position="51"/>
    </location>
</feature>
<organism evidence="3 5">
    <name type="scientific">Candidatus Methanofastidiosum methylothiophilum</name>
    <dbReference type="NCBI Taxonomy" id="1705564"/>
    <lineage>
        <taxon>Archaea</taxon>
        <taxon>Methanobacteriati</taxon>
        <taxon>Methanobacteriota</taxon>
        <taxon>Stenosarchaea group</taxon>
        <taxon>Candidatus Methanofastidiosia</taxon>
        <taxon>Candidatus Methanofastidiosales</taxon>
        <taxon>Candidatus Methanofastidiosaceae</taxon>
        <taxon>Candidatus Methanofastidiosum</taxon>
    </lineage>
</organism>
<dbReference type="EMBL" id="LNGE01000014">
    <property type="protein sequence ID" value="KYC45618.1"/>
    <property type="molecule type" value="Genomic_DNA"/>
</dbReference>
<gene>
    <name evidence="2" type="ORF">APG10_00692</name>
    <name evidence="3" type="ORF">APG11_00910</name>
    <name evidence="4" type="ORF">APG12_00749</name>
</gene>
<keyword evidence="1" id="KW-0472">Membrane</keyword>
<dbReference type="Pfam" id="PF04307">
    <property type="entry name" value="YdjM"/>
    <property type="match status" value="1"/>
</dbReference>
<sequence>MNDIKLYSLKSVSHKLYKKIVKFIIMRRRTHLALGILSAGLITIFLITFGLKPELGLGDLMLVGGLFGILPDSDVIFRKHRNGLSHSIFTSFLILLVILSLSIIKNEEIISSFFTWDSALVASVAVLSHTLADSLTSSGVPLYYPFGKRKHVHFPLIGGRLSYDNSFANKAIEIGSISLLIFAFTGGLFIELDFAPENFVKLIHEIIKNF</sequence>
<accession>A0A150J013</accession>
<protein>
    <submittedName>
        <fullName evidence="3">Inner membrane protein</fullName>
    </submittedName>
</protein>
<name>A0A150IRS9_9EURY</name>
<dbReference type="EMBL" id="LNJC01000012">
    <property type="protein sequence ID" value="KYC50512.1"/>
    <property type="molecule type" value="Genomic_DNA"/>
</dbReference>
<feature type="transmembrane region" description="Helical" evidence="1">
    <location>
        <begin position="84"/>
        <end position="104"/>
    </location>
</feature>
<evidence type="ECO:0000313" key="3">
    <source>
        <dbReference type="EMBL" id="KYC47741.1"/>
    </source>
</evidence>
<dbReference type="Proteomes" id="UP000091929">
    <property type="component" value="Unassembled WGS sequence"/>
</dbReference>
<dbReference type="InterPro" id="IPR007404">
    <property type="entry name" value="YdjM-like"/>
</dbReference>
<evidence type="ECO:0000313" key="6">
    <source>
        <dbReference type="Proteomes" id="UP000092401"/>
    </source>
</evidence>
<evidence type="ECO:0000256" key="1">
    <source>
        <dbReference type="SAM" id="Phobius"/>
    </source>
</evidence>
<dbReference type="Proteomes" id="UP000092401">
    <property type="component" value="Unassembled WGS sequence"/>
</dbReference>